<accession>A0ABR7N6K4</accession>
<name>A0ABR7N6K4_9FIRM</name>
<dbReference type="NCBIfam" id="TIGR02274">
    <property type="entry name" value="dCTP_deam"/>
    <property type="match status" value="1"/>
</dbReference>
<dbReference type="PANTHER" id="PTHR42680">
    <property type="entry name" value="DCTP DEAMINASE"/>
    <property type="match status" value="1"/>
</dbReference>
<evidence type="ECO:0000313" key="4">
    <source>
        <dbReference type="Proteomes" id="UP000657421"/>
    </source>
</evidence>
<dbReference type="SUPFAM" id="SSF51283">
    <property type="entry name" value="dUTPase-like"/>
    <property type="match status" value="1"/>
</dbReference>
<evidence type="ECO:0000256" key="2">
    <source>
        <dbReference type="ARBA" id="ARBA00023080"/>
    </source>
</evidence>
<dbReference type="EMBL" id="JACRSZ010000001">
    <property type="protein sequence ID" value="MBC8572032.1"/>
    <property type="molecule type" value="Genomic_DNA"/>
</dbReference>
<keyword evidence="4" id="KW-1185">Reference proteome</keyword>
<dbReference type="Gene3D" id="2.70.40.10">
    <property type="match status" value="1"/>
</dbReference>
<keyword evidence="3" id="KW-0808">Transferase</keyword>
<dbReference type="GO" id="GO:0016301">
    <property type="term" value="F:kinase activity"/>
    <property type="evidence" value="ECO:0007669"/>
    <property type="project" value="UniProtKB-KW"/>
</dbReference>
<sequence>MILTDKEIRKLCIDTKFQKNSESLISPFSETALQSESYDLAIGNMVAVLKKEIKCISLYDQNDIDSMYEERELPISGYTISPKEYLLVSLSEKINLPDNITAHIRPRTKFTRLGLLVSDQHCNSTYTGNLKIGLFNATNYAIKIYPGIRIAQMVFEELKSRPSEMKQYKNKKNAAYQNEEKFIGAKLSDEFEAKVLDTVNLLLKKEN</sequence>
<dbReference type="PANTHER" id="PTHR42680:SF3">
    <property type="entry name" value="DCTP DEAMINASE"/>
    <property type="match status" value="1"/>
</dbReference>
<dbReference type="InterPro" id="IPR011962">
    <property type="entry name" value="dCTP_deaminase"/>
</dbReference>
<comment type="caution">
    <text evidence="3">The sequence shown here is derived from an EMBL/GenBank/DDBJ whole genome shotgun (WGS) entry which is preliminary data.</text>
</comment>
<keyword evidence="2" id="KW-0546">Nucleotide metabolism</keyword>
<evidence type="ECO:0000313" key="3">
    <source>
        <dbReference type="EMBL" id="MBC8572032.1"/>
    </source>
</evidence>
<dbReference type="InterPro" id="IPR036157">
    <property type="entry name" value="dUTPase-like_sf"/>
</dbReference>
<dbReference type="CDD" id="cd07557">
    <property type="entry name" value="trimeric_dUTPase"/>
    <property type="match status" value="1"/>
</dbReference>
<gene>
    <name evidence="3" type="primary">dcd</name>
    <name evidence="3" type="ORF">H8716_02855</name>
</gene>
<dbReference type="GO" id="GO:0008829">
    <property type="term" value="F:dCTP deaminase activity"/>
    <property type="evidence" value="ECO:0007669"/>
    <property type="project" value="UniProtKB-EC"/>
</dbReference>
<dbReference type="RefSeq" id="WP_249307003.1">
    <property type="nucleotide sequence ID" value="NZ_JACRSZ010000001.1"/>
</dbReference>
<reference evidence="3 4" key="1">
    <citation type="submission" date="2020-08" db="EMBL/GenBank/DDBJ databases">
        <title>Genome public.</title>
        <authorList>
            <person name="Liu C."/>
            <person name="Sun Q."/>
        </authorList>
    </citation>
    <scope>NUCLEOTIDE SEQUENCE [LARGE SCALE GENOMIC DNA]</scope>
    <source>
        <strain evidence="3 4">NSJ-46</strain>
    </source>
</reference>
<dbReference type="InterPro" id="IPR033704">
    <property type="entry name" value="dUTPase_trimeric"/>
</dbReference>
<keyword evidence="3" id="KW-0418">Kinase</keyword>
<proteinExistence type="predicted"/>
<organism evidence="3 4">
    <name type="scientific">Jingyaoa shaoxingensis</name>
    <dbReference type="NCBI Taxonomy" id="2763671"/>
    <lineage>
        <taxon>Bacteria</taxon>
        <taxon>Bacillati</taxon>
        <taxon>Bacillota</taxon>
        <taxon>Clostridia</taxon>
        <taxon>Lachnospirales</taxon>
        <taxon>Lachnospiraceae</taxon>
        <taxon>Jingyaoa</taxon>
    </lineage>
</organism>
<dbReference type="Proteomes" id="UP000657421">
    <property type="component" value="Unassembled WGS sequence"/>
</dbReference>
<evidence type="ECO:0000256" key="1">
    <source>
        <dbReference type="ARBA" id="ARBA00022801"/>
    </source>
</evidence>
<keyword evidence="1 3" id="KW-0378">Hydrolase</keyword>
<dbReference type="Pfam" id="PF22769">
    <property type="entry name" value="DCD"/>
    <property type="match status" value="1"/>
</dbReference>
<protein>
    <submittedName>
        <fullName evidence="3">dCTP deaminase</fullName>
        <ecNumber evidence="3">3.5.4.13</ecNumber>
    </submittedName>
</protein>
<dbReference type="EC" id="3.5.4.13" evidence="3"/>